<evidence type="ECO:0000313" key="10">
    <source>
        <dbReference type="RefSeq" id="XP_025421233.1"/>
    </source>
</evidence>
<dbReference type="SMART" id="SM00249">
    <property type="entry name" value="PHD"/>
    <property type="match status" value="1"/>
</dbReference>
<dbReference type="SUPFAM" id="SSF57903">
    <property type="entry name" value="FYVE/PHD zinc finger"/>
    <property type="match status" value="1"/>
</dbReference>
<organism evidence="9 10">
    <name type="scientific">Sipha flava</name>
    <name type="common">yellow sugarcane aphid</name>
    <dbReference type="NCBI Taxonomy" id="143950"/>
    <lineage>
        <taxon>Eukaryota</taxon>
        <taxon>Metazoa</taxon>
        <taxon>Ecdysozoa</taxon>
        <taxon>Arthropoda</taxon>
        <taxon>Hexapoda</taxon>
        <taxon>Insecta</taxon>
        <taxon>Pterygota</taxon>
        <taxon>Neoptera</taxon>
        <taxon>Paraneoptera</taxon>
        <taxon>Hemiptera</taxon>
        <taxon>Sternorrhyncha</taxon>
        <taxon>Aphidomorpha</taxon>
        <taxon>Aphidoidea</taxon>
        <taxon>Aphididae</taxon>
        <taxon>Sipha</taxon>
    </lineage>
</organism>
<name>A0A8B8GE62_9HEMI</name>
<dbReference type="InterPro" id="IPR037869">
    <property type="entry name" value="Spp1/CFP1"/>
</dbReference>
<evidence type="ECO:0000256" key="3">
    <source>
        <dbReference type="ARBA" id="ARBA00022771"/>
    </source>
</evidence>
<accession>A0A8B8GE62</accession>
<keyword evidence="9" id="KW-1185">Reference proteome</keyword>
<comment type="subcellular location">
    <subcellularLocation>
        <location evidence="1">Nucleus</location>
    </subcellularLocation>
</comment>
<dbReference type="OrthoDB" id="1884872at2759"/>
<dbReference type="Gene3D" id="2.60.120.650">
    <property type="entry name" value="Cupin"/>
    <property type="match status" value="1"/>
</dbReference>
<keyword evidence="2" id="KW-0479">Metal-binding</keyword>
<evidence type="ECO:0000256" key="2">
    <source>
        <dbReference type="ARBA" id="ARBA00022723"/>
    </source>
</evidence>
<evidence type="ECO:0000256" key="4">
    <source>
        <dbReference type="ARBA" id="ARBA00022833"/>
    </source>
</evidence>
<sequence length="502" mass="57571">MGNKRRIARTGPAAGTRASTKFVNMATTIKKEVIDLKEESGRMRNVSIRDIRDNPAENTVIKTEKDLLNKLNLKIENQSEIIDKKNLIDEPAALNENLNSSNFVVPSNSSHELMNIFKEEIADDSTKDQVKQRRLSKNSESMNEYSEESDIDRDGTTTIEDDPNKLWCFCRKPHNNELMICCDTCEFWFHIKCISAAKNSAKQLGAGCVEWHCPLCIKKKTEEARKKSDKKKTNKKLYKDKRKRSGSISPVKKTDSKSTKIEPLLQQNYVQCKKLFEGESLKRTSSDEISVNNMIKKCKSILRGSNSNEKIELINFSNNLKYNNPIEVLNEMPKDNWVTNEYQSINIKNNTSTPIAKITSTQVKEDHKIYDVSESSSSCSNKLVTVENPEDDDSQLTDLIAPNVYEISEIKDIQNDVPSSKTNYPNKHFKANKDDNFKKIDFIRNFNETTEADDKIINDTPEEKVKMMINNLPKIIKYINEKKLTCNVRYFNFNYASLIHSA</sequence>
<feature type="region of interest" description="Disordered" evidence="7">
    <location>
        <begin position="124"/>
        <end position="156"/>
    </location>
</feature>
<dbReference type="CDD" id="cd15552">
    <property type="entry name" value="PHD_PHF3_like"/>
    <property type="match status" value="1"/>
</dbReference>
<evidence type="ECO:0000256" key="1">
    <source>
        <dbReference type="ARBA" id="ARBA00004123"/>
    </source>
</evidence>
<feature type="compositionally biased region" description="Basic residues" evidence="7">
    <location>
        <begin position="227"/>
        <end position="245"/>
    </location>
</feature>
<dbReference type="GO" id="GO:0008270">
    <property type="term" value="F:zinc ion binding"/>
    <property type="evidence" value="ECO:0007669"/>
    <property type="project" value="UniProtKB-KW"/>
</dbReference>
<evidence type="ECO:0000256" key="6">
    <source>
        <dbReference type="PROSITE-ProRule" id="PRU00146"/>
    </source>
</evidence>
<dbReference type="AlphaFoldDB" id="A0A8B8GE62"/>
<keyword evidence="4" id="KW-0862">Zinc</keyword>
<keyword evidence="5" id="KW-0539">Nucleus</keyword>
<protein>
    <submittedName>
        <fullName evidence="10">Transcriptional regulatory protein RCO1-like</fullName>
    </submittedName>
</protein>
<evidence type="ECO:0000256" key="5">
    <source>
        <dbReference type="ARBA" id="ARBA00023242"/>
    </source>
</evidence>
<dbReference type="InterPro" id="IPR011011">
    <property type="entry name" value="Znf_FYVE_PHD"/>
</dbReference>
<reference evidence="10" key="1">
    <citation type="submission" date="2025-08" db="UniProtKB">
        <authorList>
            <consortium name="RefSeq"/>
        </authorList>
    </citation>
    <scope>IDENTIFICATION</scope>
    <source>
        <tissue evidence="10">Whole body</tissue>
    </source>
</reference>
<evidence type="ECO:0000259" key="8">
    <source>
        <dbReference type="PROSITE" id="PS50016"/>
    </source>
</evidence>
<dbReference type="PROSITE" id="PS50016">
    <property type="entry name" value="ZF_PHD_2"/>
    <property type="match status" value="1"/>
</dbReference>
<dbReference type="PROSITE" id="PS01359">
    <property type="entry name" value="ZF_PHD_1"/>
    <property type="match status" value="1"/>
</dbReference>
<feature type="region of interest" description="Disordered" evidence="7">
    <location>
        <begin position="227"/>
        <end position="258"/>
    </location>
</feature>
<dbReference type="InterPro" id="IPR019787">
    <property type="entry name" value="Znf_PHD-finger"/>
</dbReference>
<dbReference type="Proteomes" id="UP000694846">
    <property type="component" value="Unplaced"/>
</dbReference>
<dbReference type="GO" id="GO:0045893">
    <property type="term" value="P:positive regulation of DNA-templated transcription"/>
    <property type="evidence" value="ECO:0007669"/>
    <property type="project" value="TreeGrafter"/>
</dbReference>
<gene>
    <name evidence="10" type="primary">LOC112691286</name>
</gene>
<proteinExistence type="predicted"/>
<dbReference type="InterPro" id="IPR019786">
    <property type="entry name" value="Zinc_finger_PHD-type_CS"/>
</dbReference>
<dbReference type="GO" id="GO:0048188">
    <property type="term" value="C:Set1C/COMPASS complex"/>
    <property type="evidence" value="ECO:0007669"/>
    <property type="project" value="InterPro"/>
</dbReference>
<dbReference type="Pfam" id="PF00628">
    <property type="entry name" value="PHD"/>
    <property type="match status" value="1"/>
</dbReference>
<dbReference type="PANTHER" id="PTHR46174:SF1">
    <property type="entry name" value="CXXC-TYPE ZINC FINGER PROTEIN 1"/>
    <property type="match status" value="1"/>
</dbReference>
<keyword evidence="3 6" id="KW-0863">Zinc-finger</keyword>
<evidence type="ECO:0000256" key="7">
    <source>
        <dbReference type="SAM" id="MobiDB-lite"/>
    </source>
</evidence>
<dbReference type="GeneID" id="112691286"/>
<evidence type="ECO:0000313" key="9">
    <source>
        <dbReference type="Proteomes" id="UP000694846"/>
    </source>
</evidence>
<dbReference type="InterPro" id="IPR001965">
    <property type="entry name" value="Znf_PHD"/>
</dbReference>
<dbReference type="PANTHER" id="PTHR46174">
    <property type="entry name" value="CXXC-TYPE ZINC FINGER PROTEIN 1"/>
    <property type="match status" value="1"/>
</dbReference>
<feature type="domain" description="PHD-type" evidence="8">
    <location>
        <begin position="165"/>
        <end position="219"/>
    </location>
</feature>
<dbReference type="RefSeq" id="XP_025421233.1">
    <property type="nucleotide sequence ID" value="XM_025565448.1"/>
</dbReference>